<comment type="caution">
    <text evidence="3">The sequence shown here is derived from an EMBL/GenBank/DDBJ whole genome shotgun (WGS) entry which is preliminary data.</text>
</comment>
<protein>
    <submittedName>
        <fullName evidence="3">Zf-HC2 domain-containing protein</fullName>
    </submittedName>
</protein>
<name>A0A832G8H3_9BACT</name>
<organism evidence="3">
    <name type="scientific">Ignavibacterium album</name>
    <dbReference type="NCBI Taxonomy" id="591197"/>
    <lineage>
        <taxon>Bacteria</taxon>
        <taxon>Pseudomonadati</taxon>
        <taxon>Ignavibacteriota</taxon>
        <taxon>Ignavibacteria</taxon>
        <taxon>Ignavibacteriales</taxon>
        <taxon>Ignavibacteriaceae</taxon>
        <taxon>Ignavibacterium</taxon>
    </lineage>
</organism>
<dbReference type="InterPro" id="IPR027383">
    <property type="entry name" value="Znf_put"/>
</dbReference>
<keyword evidence="1" id="KW-1133">Transmembrane helix</keyword>
<dbReference type="Gene3D" id="1.10.10.1320">
    <property type="entry name" value="Anti-sigma factor, zinc-finger domain"/>
    <property type="match status" value="1"/>
</dbReference>
<accession>A0A832G8H3</accession>
<dbReference type="EMBL" id="DSVI01000027">
    <property type="protein sequence ID" value="HGT49227.1"/>
    <property type="molecule type" value="Genomic_DNA"/>
</dbReference>
<dbReference type="InterPro" id="IPR041916">
    <property type="entry name" value="Anti_sigma_zinc_sf"/>
</dbReference>
<dbReference type="AlphaFoldDB" id="A0A832G8H3"/>
<dbReference type="Pfam" id="PF13490">
    <property type="entry name" value="zf-HC2"/>
    <property type="match status" value="1"/>
</dbReference>
<gene>
    <name evidence="3" type="ORF">ENS56_14410</name>
</gene>
<keyword evidence="1" id="KW-0472">Membrane</keyword>
<evidence type="ECO:0000259" key="2">
    <source>
        <dbReference type="Pfam" id="PF13490"/>
    </source>
</evidence>
<feature type="transmembrane region" description="Helical" evidence="1">
    <location>
        <begin position="84"/>
        <end position="101"/>
    </location>
</feature>
<reference evidence="3" key="1">
    <citation type="journal article" date="2020" name="mSystems">
        <title>Genome- and Community-Level Interaction Insights into Carbon Utilization and Element Cycling Functions of Hydrothermarchaeota in Hydrothermal Sediment.</title>
        <authorList>
            <person name="Zhou Z."/>
            <person name="Liu Y."/>
            <person name="Xu W."/>
            <person name="Pan J."/>
            <person name="Luo Z.H."/>
            <person name="Li M."/>
        </authorList>
    </citation>
    <scope>NUCLEOTIDE SEQUENCE [LARGE SCALE GENOMIC DNA]</scope>
    <source>
        <strain evidence="3">SpSt-500</strain>
    </source>
</reference>
<evidence type="ECO:0000256" key="1">
    <source>
        <dbReference type="SAM" id="Phobius"/>
    </source>
</evidence>
<keyword evidence="1" id="KW-0812">Transmembrane</keyword>
<feature type="domain" description="Putative zinc-finger" evidence="2">
    <location>
        <begin position="10"/>
        <end position="38"/>
    </location>
</feature>
<proteinExistence type="predicted"/>
<sequence>MKCKLENRESLISRYLLNELSEEESLKFEEHYFSCEECFNQLRAAEDALNLITNEGKAAFETGKESSSKNIFSFIPSLSTPAKIGFAFAALILIFVLYSVLKVSPDNAADNQQIISQDDNTIQQNVDSILSEPEKQISNDNKLIAALSPEAFEPNQYYEEWINENVRSANQIIDKVFSPANSDTLISSVISFKWRMKENLPVTLVILNNKEEKVFSSIVNQEQFPDYRFVVNANSKFKSGLYYWKIEDENEVLYVSKFYLVKAE</sequence>
<evidence type="ECO:0000313" key="3">
    <source>
        <dbReference type="EMBL" id="HGT49227.1"/>
    </source>
</evidence>